<keyword evidence="5 9" id="KW-0378">Hydrolase</keyword>
<dbReference type="AlphaFoldDB" id="A0A7J6GX71"/>
<evidence type="ECO:0000313" key="12">
    <source>
        <dbReference type="EMBL" id="KAF4380126.1"/>
    </source>
</evidence>
<dbReference type="EMBL" id="JAATIQ010000078">
    <property type="protein sequence ID" value="KAF4387371.1"/>
    <property type="molecule type" value="Genomic_DNA"/>
</dbReference>
<dbReference type="Proteomes" id="UP000583929">
    <property type="component" value="Unassembled WGS sequence"/>
</dbReference>
<keyword evidence="4" id="KW-0964">Secreted</keyword>
<evidence type="ECO:0000313" key="15">
    <source>
        <dbReference type="Proteomes" id="UP000583929"/>
    </source>
</evidence>
<dbReference type="SMART" id="SM00710">
    <property type="entry name" value="PbH1"/>
    <property type="match status" value="3"/>
</dbReference>
<dbReference type="Gene3D" id="2.160.20.10">
    <property type="entry name" value="Single-stranded right-handed beta-helix, Pectin lyase-like"/>
    <property type="match status" value="1"/>
</dbReference>
<dbReference type="GO" id="GO:0005975">
    <property type="term" value="P:carbohydrate metabolic process"/>
    <property type="evidence" value="ECO:0007669"/>
    <property type="project" value="InterPro"/>
</dbReference>
<protein>
    <recommendedName>
        <fullName evidence="16">Polygalacturonase</fullName>
    </recommendedName>
</protein>
<dbReference type="InterPro" id="IPR000743">
    <property type="entry name" value="Glyco_hydro_28"/>
</dbReference>
<proteinExistence type="inferred from homology"/>
<comment type="similarity">
    <text evidence="2 9">Belongs to the glycosyl hydrolase 28 family.</text>
</comment>
<keyword evidence="7" id="KW-0961">Cell wall biogenesis/degradation</keyword>
<keyword evidence="10" id="KW-0812">Transmembrane</keyword>
<sequence>MVLQRNKKVSFLVVLLAISVATINCQTFDVTKYGAKPNGQIDQALADAWKEACAAPSKATIVVPKGTYNLNKAFFLGPCKSPVVFQMDGILMAPSAAKGFKDGEGWVTFEKLQHLTITGTGTFDGNGGQSWGKKCKRTDYCEQLPINIRLNFITDSVIEGITTKDSKQFHFTVLEGENLLFTNLKIIAPEESWTTDGIHLGRSTNITITDTTIATGDDCISIGDGTKQLKITKVTCGPGHGISVGSLGKYQNELPVEDITVTDCTFKGTSNGVRIKTWQGSTDGVAKGMHFEKLTMDNVETPIIIDQKYCPWGACTQFEGVRIYIYMLDYCIILNTYIYIYIYIVLCVKFTCYVFVCVYIRIQKPSKIKVSDVVFKDIKGTSSTPKVLYLVCGAYPCEGIQLNNIDLKTTGSKIKGPAKSVCTNVKPEMSGTVNLPPCTTDDSA</sequence>
<keyword evidence="6 9" id="KW-0326">Glycosidase</keyword>
<dbReference type="Pfam" id="PF00295">
    <property type="entry name" value="Glyco_hydro_28"/>
    <property type="match status" value="2"/>
</dbReference>
<evidence type="ECO:0000256" key="3">
    <source>
        <dbReference type="ARBA" id="ARBA00022512"/>
    </source>
</evidence>
<feature type="active site" evidence="8">
    <location>
        <position position="240"/>
    </location>
</feature>
<dbReference type="SUPFAM" id="SSF51126">
    <property type="entry name" value="Pectin lyase-like"/>
    <property type="match status" value="2"/>
</dbReference>
<evidence type="ECO:0000313" key="13">
    <source>
        <dbReference type="EMBL" id="KAF4387371.1"/>
    </source>
</evidence>
<comment type="caution">
    <text evidence="13">The sequence shown here is derived from an EMBL/GenBank/DDBJ whole genome shotgun (WGS) entry which is preliminary data.</text>
</comment>
<reference evidence="14 15" key="1">
    <citation type="journal article" date="2020" name="bioRxiv">
        <title>Sequence and annotation of 42 cannabis genomes reveals extensive copy number variation in cannabinoid synthesis and pathogen resistance genes.</title>
        <authorList>
            <person name="Mckernan K.J."/>
            <person name="Helbert Y."/>
            <person name="Kane L.T."/>
            <person name="Ebling H."/>
            <person name="Zhang L."/>
            <person name="Liu B."/>
            <person name="Eaton Z."/>
            <person name="Mclaughlin S."/>
            <person name="Kingan S."/>
            <person name="Baybayan P."/>
            <person name="Concepcion G."/>
            <person name="Jordan M."/>
            <person name="Riva A."/>
            <person name="Barbazuk W."/>
            <person name="Harkins T."/>
        </authorList>
    </citation>
    <scope>NUCLEOTIDE SEQUENCE [LARGE SCALE GENOMIC DNA]</scope>
    <source>
        <strain evidence="14 15">cv. Jamaican Lion 4</strain>
        <strain evidence="13">Father</strain>
        <strain evidence="12">Mother</strain>
        <tissue evidence="13">Leaf</tissue>
    </source>
</reference>
<dbReference type="InterPro" id="IPR006626">
    <property type="entry name" value="PbH1"/>
</dbReference>
<keyword evidence="11" id="KW-0732">Signal</keyword>
<accession>A0A7J6GX71</accession>
<evidence type="ECO:0000256" key="1">
    <source>
        <dbReference type="ARBA" id="ARBA00004191"/>
    </source>
</evidence>
<gene>
    <name evidence="12" type="ORF">F8388_018250</name>
    <name evidence="13" type="ORF">G4B88_026450</name>
</gene>
<feature type="transmembrane region" description="Helical" evidence="10">
    <location>
        <begin position="338"/>
        <end position="360"/>
    </location>
</feature>
<dbReference type="PANTHER" id="PTHR31375">
    <property type="match status" value="1"/>
</dbReference>
<comment type="subcellular location">
    <subcellularLocation>
        <location evidence="1">Secreted</location>
        <location evidence="1">Cell wall</location>
    </subcellularLocation>
</comment>
<dbReference type="PROSITE" id="PS00502">
    <property type="entry name" value="POLYGALACTURONASE"/>
    <property type="match status" value="1"/>
</dbReference>
<keyword evidence="15" id="KW-1185">Reference proteome</keyword>
<evidence type="ECO:0000313" key="14">
    <source>
        <dbReference type="Proteomes" id="UP000525078"/>
    </source>
</evidence>
<evidence type="ECO:0000256" key="9">
    <source>
        <dbReference type="RuleBase" id="RU361169"/>
    </source>
</evidence>
<dbReference type="InterPro" id="IPR011050">
    <property type="entry name" value="Pectin_lyase_fold/virulence"/>
</dbReference>
<evidence type="ECO:0000256" key="5">
    <source>
        <dbReference type="ARBA" id="ARBA00022801"/>
    </source>
</evidence>
<feature type="signal peptide" evidence="11">
    <location>
        <begin position="1"/>
        <end position="25"/>
    </location>
</feature>
<dbReference type="FunFam" id="2.160.20.10:FF:000004">
    <property type="entry name" value="Pectin lyase-like superfamily protein"/>
    <property type="match status" value="1"/>
</dbReference>
<evidence type="ECO:0000256" key="10">
    <source>
        <dbReference type="SAM" id="Phobius"/>
    </source>
</evidence>
<name>A0A7J6GX71_CANSA</name>
<evidence type="ECO:0000256" key="2">
    <source>
        <dbReference type="ARBA" id="ARBA00008834"/>
    </source>
</evidence>
<evidence type="ECO:0000256" key="4">
    <source>
        <dbReference type="ARBA" id="ARBA00022525"/>
    </source>
</evidence>
<dbReference type="GO" id="GO:0071555">
    <property type="term" value="P:cell wall organization"/>
    <property type="evidence" value="ECO:0007669"/>
    <property type="project" value="UniProtKB-KW"/>
</dbReference>
<evidence type="ECO:0000256" key="7">
    <source>
        <dbReference type="ARBA" id="ARBA00023316"/>
    </source>
</evidence>
<evidence type="ECO:0000256" key="8">
    <source>
        <dbReference type="PROSITE-ProRule" id="PRU10052"/>
    </source>
</evidence>
<dbReference type="GO" id="GO:0004650">
    <property type="term" value="F:polygalacturonase activity"/>
    <property type="evidence" value="ECO:0007669"/>
    <property type="project" value="InterPro"/>
</dbReference>
<evidence type="ECO:0000256" key="6">
    <source>
        <dbReference type="ARBA" id="ARBA00023295"/>
    </source>
</evidence>
<feature type="chain" id="PRO_5036205168" description="Polygalacturonase" evidence="11">
    <location>
        <begin position="26"/>
        <end position="444"/>
    </location>
</feature>
<keyword evidence="10" id="KW-1133">Transmembrane helix</keyword>
<keyword evidence="3" id="KW-0134">Cell wall</keyword>
<evidence type="ECO:0000256" key="11">
    <source>
        <dbReference type="SAM" id="SignalP"/>
    </source>
</evidence>
<organism evidence="13 15">
    <name type="scientific">Cannabis sativa</name>
    <name type="common">Hemp</name>
    <name type="synonym">Marijuana</name>
    <dbReference type="NCBI Taxonomy" id="3483"/>
    <lineage>
        <taxon>Eukaryota</taxon>
        <taxon>Viridiplantae</taxon>
        <taxon>Streptophyta</taxon>
        <taxon>Embryophyta</taxon>
        <taxon>Tracheophyta</taxon>
        <taxon>Spermatophyta</taxon>
        <taxon>Magnoliopsida</taxon>
        <taxon>eudicotyledons</taxon>
        <taxon>Gunneridae</taxon>
        <taxon>Pentapetalae</taxon>
        <taxon>rosids</taxon>
        <taxon>fabids</taxon>
        <taxon>Rosales</taxon>
        <taxon>Cannabaceae</taxon>
        <taxon>Cannabis</taxon>
    </lineage>
</organism>
<dbReference type="InterPro" id="IPR012334">
    <property type="entry name" value="Pectin_lyas_fold"/>
</dbReference>
<evidence type="ECO:0008006" key="16">
    <source>
        <dbReference type="Google" id="ProtNLM"/>
    </source>
</evidence>
<dbReference type="EMBL" id="JAATIP010000066">
    <property type="protein sequence ID" value="KAF4380126.1"/>
    <property type="molecule type" value="Genomic_DNA"/>
</dbReference>
<dbReference type="Proteomes" id="UP000525078">
    <property type="component" value="Unassembled WGS sequence"/>
</dbReference>
<keyword evidence="10" id="KW-0472">Membrane</keyword>